<gene>
    <name evidence="2" type="ORF">ACFQDI_14025</name>
</gene>
<evidence type="ECO:0000259" key="1">
    <source>
        <dbReference type="Pfam" id="PF06114"/>
    </source>
</evidence>
<comment type="caution">
    <text evidence="2">The sequence shown here is derived from an EMBL/GenBank/DDBJ whole genome shotgun (WGS) entry which is preliminary data.</text>
</comment>
<keyword evidence="3" id="KW-1185">Reference proteome</keyword>
<dbReference type="Proteomes" id="UP001596052">
    <property type="component" value="Unassembled WGS sequence"/>
</dbReference>
<name>A0ABW0KTT4_9BACT</name>
<accession>A0ABW0KTT4</accession>
<evidence type="ECO:0000313" key="2">
    <source>
        <dbReference type="EMBL" id="MFC5455977.1"/>
    </source>
</evidence>
<evidence type="ECO:0000313" key="3">
    <source>
        <dbReference type="Proteomes" id="UP001596052"/>
    </source>
</evidence>
<dbReference type="EMBL" id="JBHSMQ010000004">
    <property type="protein sequence ID" value="MFC5455977.1"/>
    <property type="molecule type" value="Genomic_DNA"/>
</dbReference>
<protein>
    <submittedName>
        <fullName evidence="2">ImmA/IrrE family metallo-endopeptidase</fullName>
    </submittedName>
</protein>
<dbReference type="InterPro" id="IPR010359">
    <property type="entry name" value="IrrE_HExxH"/>
</dbReference>
<dbReference type="Gene3D" id="1.10.10.2910">
    <property type="match status" value="1"/>
</dbReference>
<dbReference type="Pfam" id="PF06114">
    <property type="entry name" value="Peptidase_M78"/>
    <property type="match status" value="1"/>
</dbReference>
<feature type="domain" description="IrrE N-terminal-like" evidence="1">
    <location>
        <begin position="142"/>
        <end position="224"/>
    </location>
</feature>
<reference evidence="3" key="1">
    <citation type="journal article" date="2019" name="Int. J. Syst. Evol. Microbiol.">
        <title>The Global Catalogue of Microorganisms (GCM) 10K type strain sequencing project: providing services to taxonomists for standard genome sequencing and annotation.</title>
        <authorList>
            <consortium name="The Broad Institute Genomics Platform"/>
            <consortium name="The Broad Institute Genome Sequencing Center for Infectious Disease"/>
            <person name="Wu L."/>
            <person name="Ma J."/>
        </authorList>
    </citation>
    <scope>NUCLEOTIDE SEQUENCE [LARGE SCALE GENOMIC DNA]</scope>
    <source>
        <strain evidence="3">CGMCC 4.1469</strain>
    </source>
</reference>
<dbReference type="RefSeq" id="WP_377167701.1">
    <property type="nucleotide sequence ID" value="NZ_JBHSMQ010000004.1"/>
</dbReference>
<sequence length="291" mass="32162">MTQTELPFGAPDEDSKVAAIDQLIRSALNYNTAKGLRALLDFASQLPAYSPFNCLLLHIQNSNARFVAPPEKWHKLKRTLKPGARPLVILAPMRPVMFVFDVTDTEGGDLPLEIIAAMESSFDVQGEVSELAYARLCRLCTRAGIAIEYHLLHPDLAGAISPTQAGYEIRINATHSRTQQFATIAHELGHLFCGHLGRRQDGWWPERSANLDLQTMELEAEAVAWLVCQRFRVMPASACYLSGYLQEGTKLPVFSLDAILVGAGAIEEMAKGQLPARLRARKQRSKSPSKP</sequence>
<organism evidence="2 3">
    <name type="scientific">Prosthecobacter fluviatilis</name>
    <dbReference type="NCBI Taxonomy" id="445931"/>
    <lineage>
        <taxon>Bacteria</taxon>
        <taxon>Pseudomonadati</taxon>
        <taxon>Verrucomicrobiota</taxon>
        <taxon>Verrucomicrobiia</taxon>
        <taxon>Verrucomicrobiales</taxon>
        <taxon>Verrucomicrobiaceae</taxon>
        <taxon>Prosthecobacter</taxon>
    </lineage>
</organism>
<proteinExistence type="predicted"/>